<organism evidence="2 3">
    <name type="scientific">Pseudonocardia ailaonensis</name>
    <dbReference type="NCBI Taxonomy" id="367279"/>
    <lineage>
        <taxon>Bacteria</taxon>
        <taxon>Bacillati</taxon>
        <taxon>Actinomycetota</taxon>
        <taxon>Actinomycetes</taxon>
        <taxon>Pseudonocardiales</taxon>
        <taxon>Pseudonocardiaceae</taxon>
        <taxon>Pseudonocardia</taxon>
    </lineage>
</organism>
<dbReference type="PANTHER" id="PTHR43162">
    <property type="match status" value="1"/>
</dbReference>
<dbReference type="Gene3D" id="3.40.50.720">
    <property type="entry name" value="NAD(P)-binding Rossmann-like Domain"/>
    <property type="match status" value="1"/>
</dbReference>
<dbReference type="SUPFAM" id="SSF51735">
    <property type="entry name" value="NAD(P)-binding Rossmann-fold domains"/>
    <property type="match status" value="1"/>
</dbReference>
<dbReference type="InterPro" id="IPR036291">
    <property type="entry name" value="NAD(P)-bd_dom_sf"/>
</dbReference>
<dbReference type="EMBL" id="BAAAQK010000009">
    <property type="protein sequence ID" value="GAA1852215.1"/>
    <property type="molecule type" value="Genomic_DNA"/>
</dbReference>
<comment type="caution">
    <text evidence="2">The sequence shown here is derived from an EMBL/GenBank/DDBJ whole genome shotgun (WGS) entry which is preliminary data.</text>
</comment>
<dbReference type="PANTHER" id="PTHR43162:SF1">
    <property type="entry name" value="PRESTALK A DIFFERENTIATION PROTEIN A"/>
    <property type="match status" value="1"/>
</dbReference>
<dbReference type="RefSeq" id="WP_344417942.1">
    <property type="nucleotide sequence ID" value="NZ_BAAAQK010000009.1"/>
</dbReference>
<evidence type="ECO:0000313" key="3">
    <source>
        <dbReference type="Proteomes" id="UP001500449"/>
    </source>
</evidence>
<evidence type="ECO:0000313" key="2">
    <source>
        <dbReference type="EMBL" id="GAA1852215.1"/>
    </source>
</evidence>
<proteinExistence type="predicted"/>
<gene>
    <name evidence="2" type="ORF">GCM10009836_35320</name>
</gene>
<keyword evidence="3" id="KW-1185">Reference proteome</keyword>
<reference evidence="2 3" key="1">
    <citation type="journal article" date="2019" name="Int. J. Syst. Evol. Microbiol.">
        <title>The Global Catalogue of Microorganisms (GCM) 10K type strain sequencing project: providing services to taxonomists for standard genome sequencing and annotation.</title>
        <authorList>
            <consortium name="The Broad Institute Genomics Platform"/>
            <consortium name="The Broad Institute Genome Sequencing Center for Infectious Disease"/>
            <person name="Wu L."/>
            <person name="Ma J."/>
        </authorList>
    </citation>
    <scope>NUCLEOTIDE SEQUENCE [LARGE SCALE GENOMIC DNA]</scope>
    <source>
        <strain evidence="2 3">JCM 16009</strain>
    </source>
</reference>
<feature type="domain" description="NmrA-like" evidence="1">
    <location>
        <begin position="2"/>
        <end position="237"/>
    </location>
</feature>
<dbReference type="InterPro" id="IPR008030">
    <property type="entry name" value="NmrA-like"/>
</dbReference>
<dbReference type="Pfam" id="PF05368">
    <property type="entry name" value="NmrA"/>
    <property type="match status" value="1"/>
</dbReference>
<dbReference type="InterPro" id="IPR051604">
    <property type="entry name" value="Ergot_Alk_Oxidoreductase"/>
</dbReference>
<evidence type="ECO:0000259" key="1">
    <source>
        <dbReference type="Pfam" id="PF05368"/>
    </source>
</evidence>
<dbReference type="Proteomes" id="UP001500449">
    <property type="component" value="Unassembled WGS sequence"/>
</dbReference>
<accession>A0ABN2N4K1</accession>
<protein>
    <submittedName>
        <fullName evidence="2">NAD(P)H-binding protein</fullName>
    </submittedName>
</protein>
<name>A0ABN2N4K1_9PSEU</name>
<sequence length="288" mass="29418">MTVLVTGATGVVGRAVVNALREAGREVRALSRDPGRAAVVLGPGTAIVKGDLGDRDSLRAAVRGVDGVFLVSAAEHKPAHDRNLGTAAAAAGVDHVVALSSFAASEGDGSVLGRWHLEGERVVAESGVGWTVLRPNGFMSNALGWAAGVRAGLVRAPLPDAVSVPIDPRDIAAAAVAAFAAPPAGEVHVLTGPERLTTMEQVGRIAAVIGREVRFEEVPLAEARAALARRYPAEVADAVLAARVSAGAERGVPTGTVRALTGRPPVTFTQWVRDHTEAFGGIVSAANA</sequence>